<dbReference type="InterPro" id="IPR018392">
    <property type="entry name" value="LysM"/>
</dbReference>
<dbReference type="OrthoDB" id="9805070at2"/>
<dbReference type="Gene3D" id="3.10.350.10">
    <property type="entry name" value="LysM domain"/>
    <property type="match status" value="1"/>
</dbReference>
<gene>
    <name evidence="4" type="ORF">CWO92_19070</name>
</gene>
<sequence>MNWKGRNPRFTSNFISLNKIKASNLFKIAVIIALFILTLSLTNTSTNAETEIKTVYHVYINQQYIGAVSDKEIIEKLADSKIHNAQNQYGNDQIDISNKITYIPEQVFRPITDDNEAVQKASELLTIKAEASGILVNGQPIVYVQNEQDANTVIEKLKLHYISKTDLAEIKGKENARQPLPPLKKNQSSILDVSLGEKVSIQNGEISPDEILTVDQAVNYLLKGTLTEKKYTVKDGDVLGQIAEKHNLKVKQLLKMNPGIKEDSLKIGQQLKVTAYEPIVHVVVHKETYKEEKVPYKKEIIEDKSMAKGETKVKQKGQNGKTAITYVVTEENGNVIKENVQKEEIIKKPVTNIVVKGTKVVTSRGSGSFTWPTDGGYISSTMGYRWGKLHKGIDIARPSNRTIRAVDNGIVVSAGWDNGGYGNMIKIDHRNGFVTIYGHLNSINVSVGQTVSKGADIGVMGATGDATGIHLHFEVYQNGNLKNPLQYLR</sequence>
<dbReference type="RefSeq" id="WP_101355808.1">
    <property type="nucleotide sequence ID" value="NZ_PIQO01000018.1"/>
</dbReference>
<feature type="domain" description="LysM" evidence="3">
    <location>
        <begin position="229"/>
        <end position="273"/>
    </location>
</feature>
<evidence type="ECO:0000313" key="5">
    <source>
        <dbReference type="Proteomes" id="UP000233440"/>
    </source>
</evidence>
<dbReference type="Pfam" id="PF01476">
    <property type="entry name" value="LysM"/>
    <property type="match status" value="1"/>
</dbReference>
<dbReference type="PANTHER" id="PTHR21666:SF270">
    <property type="entry name" value="MUREIN HYDROLASE ACTIVATOR ENVC"/>
    <property type="match status" value="1"/>
</dbReference>
<dbReference type="InterPro" id="IPR011098">
    <property type="entry name" value="G5_dom"/>
</dbReference>
<dbReference type="PANTHER" id="PTHR21666">
    <property type="entry name" value="PEPTIDASE-RELATED"/>
    <property type="match status" value="1"/>
</dbReference>
<accession>A0A2N3LFY8</accession>
<evidence type="ECO:0000259" key="2">
    <source>
        <dbReference type="PROSITE" id="PS51109"/>
    </source>
</evidence>
<dbReference type="AlphaFoldDB" id="A0A2N3LFY8"/>
<dbReference type="EMBL" id="PIQO01000018">
    <property type="protein sequence ID" value="PKR83467.1"/>
    <property type="molecule type" value="Genomic_DNA"/>
</dbReference>
<dbReference type="InterPro" id="IPR050570">
    <property type="entry name" value="Cell_wall_metabolism_enzyme"/>
</dbReference>
<dbReference type="InterPro" id="IPR036779">
    <property type="entry name" value="LysM_dom_sf"/>
</dbReference>
<dbReference type="Pfam" id="PF01551">
    <property type="entry name" value="Peptidase_M23"/>
    <property type="match status" value="1"/>
</dbReference>
<dbReference type="InterPro" id="IPR016047">
    <property type="entry name" value="M23ase_b-sheet_dom"/>
</dbReference>
<reference evidence="4 5" key="1">
    <citation type="submission" date="2017-11" db="EMBL/GenBank/DDBJ databases">
        <title>Bacillus camelliae sp. nov., isolated from pu'er tea.</title>
        <authorList>
            <person name="Niu L."/>
        </authorList>
    </citation>
    <scope>NUCLEOTIDE SEQUENCE [LARGE SCALE GENOMIC DNA]</scope>
    <source>
        <strain evidence="4 5">7578-1</strain>
    </source>
</reference>
<name>A0A2N3LFY8_9BACI</name>
<feature type="domain" description="G5" evidence="2">
    <location>
        <begin position="280"/>
        <end position="360"/>
    </location>
</feature>
<dbReference type="Gene3D" id="2.70.70.10">
    <property type="entry name" value="Glucose Permease (Domain IIA)"/>
    <property type="match status" value="1"/>
</dbReference>
<dbReference type="InterPro" id="IPR011055">
    <property type="entry name" value="Dup_hybrid_motif"/>
</dbReference>
<keyword evidence="1" id="KW-0732">Signal</keyword>
<protein>
    <submittedName>
        <fullName evidence="4">Peptidase M23</fullName>
    </submittedName>
</protein>
<organism evidence="4 5">
    <name type="scientific">Heyndrickxia camelliae</name>
    <dbReference type="NCBI Taxonomy" id="1707093"/>
    <lineage>
        <taxon>Bacteria</taxon>
        <taxon>Bacillati</taxon>
        <taxon>Bacillota</taxon>
        <taxon>Bacilli</taxon>
        <taxon>Bacillales</taxon>
        <taxon>Bacillaceae</taxon>
        <taxon>Heyndrickxia</taxon>
    </lineage>
</organism>
<keyword evidence="5" id="KW-1185">Reference proteome</keyword>
<dbReference type="SMART" id="SM00257">
    <property type="entry name" value="LysM"/>
    <property type="match status" value="1"/>
</dbReference>
<dbReference type="SUPFAM" id="SSF51261">
    <property type="entry name" value="Duplicated hybrid motif"/>
    <property type="match status" value="1"/>
</dbReference>
<comment type="caution">
    <text evidence="4">The sequence shown here is derived from an EMBL/GenBank/DDBJ whole genome shotgun (WGS) entry which is preliminary data.</text>
</comment>
<dbReference type="Gene3D" id="2.20.230.10">
    <property type="entry name" value="Resuscitation-promoting factor rpfb"/>
    <property type="match status" value="1"/>
</dbReference>
<dbReference type="PROSITE" id="PS51782">
    <property type="entry name" value="LYSM"/>
    <property type="match status" value="1"/>
</dbReference>
<evidence type="ECO:0000259" key="3">
    <source>
        <dbReference type="PROSITE" id="PS51782"/>
    </source>
</evidence>
<dbReference type="Proteomes" id="UP000233440">
    <property type="component" value="Unassembled WGS sequence"/>
</dbReference>
<evidence type="ECO:0000256" key="1">
    <source>
        <dbReference type="ARBA" id="ARBA00022729"/>
    </source>
</evidence>
<dbReference type="PROSITE" id="PS51109">
    <property type="entry name" value="G5"/>
    <property type="match status" value="1"/>
</dbReference>
<dbReference type="GO" id="GO:0004222">
    <property type="term" value="F:metalloendopeptidase activity"/>
    <property type="evidence" value="ECO:0007669"/>
    <property type="project" value="TreeGrafter"/>
</dbReference>
<evidence type="ECO:0000313" key="4">
    <source>
        <dbReference type="EMBL" id="PKR83467.1"/>
    </source>
</evidence>
<dbReference type="CDD" id="cd12797">
    <property type="entry name" value="M23_peptidase"/>
    <property type="match status" value="1"/>
</dbReference>
<dbReference type="CDD" id="cd00118">
    <property type="entry name" value="LysM"/>
    <property type="match status" value="1"/>
</dbReference>
<dbReference type="SMART" id="SM01208">
    <property type="entry name" value="G5"/>
    <property type="match status" value="1"/>
</dbReference>
<dbReference type="SUPFAM" id="SSF54106">
    <property type="entry name" value="LysM domain"/>
    <property type="match status" value="1"/>
</dbReference>
<dbReference type="Pfam" id="PF07501">
    <property type="entry name" value="G5"/>
    <property type="match status" value="1"/>
</dbReference>
<proteinExistence type="predicted"/>